<dbReference type="Gene3D" id="3.10.180.10">
    <property type="entry name" value="2,3-Dihydroxybiphenyl 1,2-Dioxygenase, domain 1"/>
    <property type="match status" value="1"/>
</dbReference>
<evidence type="ECO:0000259" key="2">
    <source>
        <dbReference type="PROSITE" id="PS51819"/>
    </source>
</evidence>
<dbReference type="AlphaFoldDB" id="A0A9Q3SYS1"/>
<dbReference type="Pfam" id="PF00903">
    <property type="entry name" value="Glyoxalase"/>
    <property type="match status" value="1"/>
</dbReference>
<dbReference type="GO" id="GO:0046491">
    <property type="term" value="P:L-methylmalonyl-CoA metabolic process"/>
    <property type="evidence" value="ECO:0007669"/>
    <property type="project" value="TreeGrafter"/>
</dbReference>
<reference evidence="3" key="1">
    <citation type="submission" date="2021-05" db="EMBL/GenBank/DDBJ databases">
        <title>Pangenome of Leuconostoc gelidum warrants species status for Leuconostoc gelidum subsp. gasicomitatum.</title>
        <authorList>
            <person name="Johansson P."/>
            <person name="Sade E."/>
            <person name="Hultman J."/>
            <person name="Auvinen P."/>
            <person name="Bjorkroth J."/>
        </authorList>
    </citation>
    <scope>NUCLEOTIDE SEQUENCE</scope>
    <source>
        <strain evidence="3">A.21.4</strain>
    </source>
</reference>
<dbReference type="EMBL" id="JAHBFI010000013">
    <property type="protein sequence ID" value="MBZ5962556.1"/>
    <property type="molecule type" value="Genomic_DNA"/>
</dbReference>
<dbReference type="RefSeq" id="WP_060391133.1">
    <property type="nucleotide sequence ID" value="NZ_CBCPIF010000001.1"/>
</dbReference>
<sequence length="160" mass="17522">MTEPDTGFSIINHIGITVSNLENSIIFYEALTGKKIANKDEISGKRMAETQGLENTLIKFANLHLGNVNIDILEYVEPKPSQAHYSNEQISAMHMCFEVDDIDAAVTRLKAIGIHPDGKPIFFEEQDGLKNGLGTGVAYFTDPDGTNLELIAPKGPFTRG</sequence>
<dbReference type="PROSITE" id="PS51819">
    <property type="entry name" value="VOC"/>
    <property type="match status" value="1"/>
</dbReference>
<dbReference type="PANTHER" id="PTHR43048">
    <property type="entry name" value="METHYLMALONYL-COA EPIMERASE"/>
    <property type="match status" value="1"/>
</dbReference>
<accession>A0A9Q3SYS1</accession>
<evidence type="ECO:0000256" key="1">
    <source>
        <dbReference type="ARBA" id="ARBA00022723"/>
    </source>
</evidence>
<keyword evidence="1" id="KW-0479">Metal-binding</keyword>
<protein>
    <submittedName>
        <fullName evidence="3">VOC family protein</fullName>
    </submittedName>
</protein>
<organism evidence="3 4">
    <name type="scientific">Leuconostoc gasicomitatum</name>
    <dbReference type="NCBI Taxonomy" id="115778"/>
    <lineage>
        <taxon>Bacteria</taxon>
        <taxon>Bacillati</taxon>
        <taxon>Bacillota</taxon>
        <taxon>Bacilli</taxon>
        <taxon>Lactobacillales</taxon>
        <taxon>Lactobacillaceae</taxon>
        <taxon>Leuconostoc</taxon>
        <taxon>Leuconostoc gelidum group</taxon>
    </lineage>
</organism>
<feature type="domain" description="VOC" evidence="2">
    <location>
        <begin position="10"/>
        <end position="153"/>
    </location>
</feature>
<dbReference type="PANTHER" id="PTHR43048:SF3">
    <property type="entry name" value="METHYLMALONYL-COA EPIMERASE, MITOCHONDRIAL"/>
    <property type="match status" value="1"/>
</dbReference>
<evidence type="ECO:0000313" key="4">
    <source>
        <dbReference type="Proteomes" id="UP000752647"/>
    </source>
</evidence>
<dbReference type="SUPFAM" id="SSF54593">
    <property type="entry name" value="Glyoxalase/Bleomycin resistance protein/Dihydroxybiphenyl dioxygenase"/>
    <property type="match status" value="1"/>
</dbReference>
<proteinExistence type="predicted"/>
<dbReference type="InterPro" id="IPR004360">
    <property type="entry name" value="Glyas_Fos-R_dOase_dom"/>
</dbReference>
<dbReference type="GO" id="GO:0046872">
    <property type="term" value="F:metal ion binding"/>
    <property type="evidence" value="ECO:0007669"/>
    <property type="project" value="UniProtKB-KW"/>
</dbReference>
<dbReference type="InterPro" id="IPR029068">
    <property type="entry name" value="Glyas_Bleomycin-R_OHBP_Dase"/>
</dbReference>
<name>A0A9Q3SYS1_9LACO</name>
<dbReference type="GO" id="GO:0004493">
    <property type="term" value="F:methylmalonyl-CoA epimerase activity"/>
    <property type="evidence" value="ECO:0007669"/>
    <property type="project" value="TreeGrafter"/>
</dbReference>
<dbReference type="InterPro" id="IPR051785">
    <property type="entry name" value="MMCE/EMCE_epimerase"/>
</dbReference>
<dbReference type="Proteomes" id="UP000752647">
    <property type="component" value="Unassembled WGS sequence"/>
</dbReference>
<dbReference type="InterPro" id="IPR037523">
    <property type="entry name" value="VOC_core"/>
</dbReference>
<evidence type="ECO:0000313" key="3">
    <source>
        <dbReference type="EMBL" id="MBZ5962556.1"/>
    </source>
</evidence>
<gene>
    <name evidence="3" type="ORF">KIJ12_05255</name>
</gene>
<comment type="caution">
    <text evidence="3">The sequence shown here is derived from an EMBL/GenBank/DDBJ whole genome shotgun (WGS) entry which is preliminary data.</text>
</comment>